<gene>
    <name evidence="12" type="ORF">E2553_22435</name>
</gene>
<evidence type="ECO:0000256" key="4">
    <source>
        <dbReference type="ARBA" id="ARBA00022519"/>
    </source>
</evidence>
<dbReference type="GO" id="GO:0005886">
    <property type="term" value="C:plasma membrane"/>
    <property type="evidence" value="ECO:0007669"/>
    <property type="project" value="UniProtKB-SubCell"/>
</dbReference>
<comment type="subcellular location">
    <subcellularLocation>
        <location evidence="1">Cell membrane</location>
        <topology evidence="1">Peripheral membrane protein</topology>
    </subcellularLocation>
</comment>
<dbReference type="PROSITE" id="PS50893">
    <property type="entry name" value="ABC_TRANSPORTER_2"/>
    <property type="match status" value="2"/>
</dbReference>
<evidence type="ECO:0000256" key="8">
    <source>
        <dbReference type="ARBA" id="ARBA00022840"/>
    </source>
</evidence>
<evidence type="ECO:0000256" key="3">
    <source>
        <dbReference type="ARBA" id="ARBA00022475"/>
    </source>
</evidence>
<dbReference type="GeneID" id="97304162"/>
<feature type="domain" description="ABC transporter" evidence="11">
    <location>
        <begin position="262"/>
        <end position="511"/>
    </location>
</feature>
<protein>
    <submittedName>
        <fullName evidence="12">Sugar ABC transporter ATP-binding protein</fullName>
    </submittedName>
</protein>
<evidence type="ECO:0000256" key="10">
    <source>
        <dbReference type="ARBA" id="ARBA00023136"/>
    </source>
</evidence>
<keyword evidence="8 12" id="KW-0067">ATP-binding</keyword>
<evidence type="ECO:0000256" key="2">
    <source>
        <dbReference type="ARBA" id="ARBA00022448"/>
    </source>
</evidence>
<dbReference type="PANTHER" id="PTHR43790">
    <property type="entry name" value="CARBOHYDRATE TRANSPORT ATP-BINDING PROTEIN MG119-RELATED"/>
    <property type="match status" value="1"/>
</dbReference>
<dbReference type="SMART" id="SM00382">
    <property type="entry name" value="AAA"/>
    <property type="match status" value="2"/>
</dbReference>
<dbReference type="InterPro" id="IPR003593">
    <property type="entry name" value="AAA+_ATPase"/>
</dbReference>
<dbReference type="EMBL" id="SNVI01000002">
    <property type="protein sequence ID" value="TFE39582.1"/>
    <property type="molecule type" value="Genomic_DNA"/>
</dbReference>
<proteinExistence type="predicted"/>
<dbReference type="SUPFAM" id="SSF52540">
    <property type="entry name" value="P-loop containing nucleoside triphosphate hydrolases"/>
    <property type="match status" value="2"/>
</dbReference>
<dbReference type="InterPro" id="IPR050107">
    <property type="entry name" value="ABC_carbohydrate_import_ATPase"/>
</dbReference>
<dbReference type="Proteomes" id="UP000297385">
    <property type="component" value="Unassembled WGS sequence"/>
</dbReference>
<evidence type="ECO:0000313" key="13">
    <source>
        <dbReference type="Proteomes" id="UP000297385"/>
    </source>
</evidence>
<dbReference type="FunFam" id="3.40.50.300:FF:000127">
    <property type="entry name" value="Ribose import ATP-binding protein RbsA"/>
    <property type="match status" value="1"/>
</dbReference>
<evidence type="ECO:0000259" key="11">
    <source>
        <dbReference type="PROSITE" id="PS50893"/>
    </source>
</evidence>
<dbReference type="Pfam" id="PF00005">
    <property type="entry name" value="ABC_tran"/>
    <property type="match status" value="2"/>
</dbReference>
<keyword evidence="3" id="KW-1003">Cell membrane</keyword>
<feature type="domain" description="ABC transporter" evidence="11">
    <location>
        <begin position="9"/>
        <end position="252"/>
    </location>
</feature>
<dbReference type="CDD" id="cd03216">
    <property type="entry name" value="ABC_Carb_Monos_I"/>
    <property type="match status" value="1"/>
</dbReference>
<dbReference type="RefSeq" id="WP_134460273.1">
    <property type="nucleotide sequence ID" value="NZ_JBHMFL010000162.1"/>
</dbReference>
<dbReference type="InterPro" id="IPR003439">
    <property type="entry name" value="ABC_transporter-like_ATP-bd"/>
</dbReference>
<dbReference type="CDD" id="cd03215">
    <property type="entry name" value="ABC_Carb_Monos_II"/>
    <property type="match status" value="1"/>
</dbReference>
<comment type="caution">
    <text evidence="12">The sequence shown here is derived from an EMBL/GenBank/DDBJ whole genome shotgun (WGS) entry which is preliminary data.</text>
</comment>
<evidence type="ECO:0000256" key="7">
    <source>
        <dbReference type="ARBA" id="ARBA00022741"/>
    </source>
</evidence>
<keyword evidence="7" id="KW-0547">Nucleotide-binding</keyword>
<dbReference type="GO" id="GO:0016887">
    <property type="term" value="F:ATP hydrolysis activity"/>
    <property type="evidence" value="ECO:0007669"/>
    <property type="project" value="InterPro"/>
</dbReference>
<keyword evidence="9" id="KW-1278">Translocase</keyword>
<keyword evidence="6" id="KW-0677">Repeat</keyword>
<dbReference type="AlphaFoldDB" id="A0A4Y8MQ99"/>
<evidence type="ECO:0000256" key="1">
    <source>
        <dbReference type="ARBA" id="ARBA00004202"/>
    </source>
</evidence>
<name>A0A4Y8MQ99_9BURK</name>
<organism evidence="12 13">
    <name type="scientific">Paraburkholderia dipogonis</name>
    <dbReference type="NCBI Taxonomy" id="1211383"/>
    <lineage>
        <taxon>Bacteria</taxon>
        <taxon>Pseudomonadati</taxon>
        <taxon>Pseudomonadota</taxon>
        <taxon>Betaproteobacteria</taxon>
        <taxon>Burkholderiales</taxon>
        <taxon>Burkholderiaceae</taxon>
        <taxon>Paraburkholderia</taxon>
    </lineage>
</organism>
<dbReference type="PANTHER" id="PTHR43790:SF3">
    <property type="entry name" value="D-ALLOSE IMPORT ATP-BINDING PROTEIN ALSA-RELATED"/>
    <property type="match status" value="1"/>
</dbReference>
<keyword evidence="2" id="KW-0813">Transport</keyword>
<dbReference type="GO" id="GO:0005524">
    <property type="term" value="F:ATP binding"/>
    <property type="evidence" value="ECO:0007669"/>
    <property type="project" value="UniProtKB-KW"/>
</dbReference>
<sequence length="537" mass="57689">MSTPISSLADDAPVLRVHGIGKTYAEPVLADVSLDLHAGEVLALTGENGAGKSTLSKIIGGLVTPTTGSMTLAGAAYTPASRKDAEALGVRMVMQELNLLPTLSVAENLFLNRLPQRGIFGWIDRAKLREDARHAMAQVGLDAIDPDTLVGTLGIGHQQMVEIARNLIGDCRVLILDEPTAMLTAREVDLLFEQVERLKARGVALAYISHRLEELKRIARRAAVLRDGKLVHVDEMANLTTDRLVTLMVGRDIGDRIDLGERRIGEVAFKVSGMTREPVVRDVSFEVKAGEIFGISGLIGAGRTELMRLIYGADRADAGTVSIRREGGALEPVTIASPSDAVKHGIALITEDRKGEGLLLTQPIAANISLGHLRSVSSKGVVDGRREAALAHRQIDAMRIRSSGPAQPVSELSGGNQQKVVIGRWLARDCTVLLFDEPTRGIDVGAKFDIYALMGALAREGRALVVVSSDLRELMAICDRIAVMSAGRMTGLFERGNWTQDALLAAAFAGYAKGDDMLHEPIEPDAKAPDESKLVEY</sequence>
<dbReference type="PROSITE" id="PS00211">
    <property type="entry name" value="ABC_TRANSPORTER_1"/>
    <property type="match status" value="1"/>
</dbReference>
<keyword evidence="4" id="KW-0997">Cell inner membrane</keyword>
<evidence type="ECO:0000256" key="6">
    <source>
        <dbReference type="ARBA" id="ARBA00022737"/>
    </source>
</evidence>
<keyword evidence="5" id="KW-0762">Sugar transport</keyword>
<dbReference type="InterPro" id="IPR027417">
    <property type="entry name" value="P-loop_NTPase"/>
</dbReference>
<evidence type="ECO:0000256" key="5">
    <source>
        <dbReference type="ARBA" id="ARBA00022597"/>
    </source>
</evidence>
<accession>A0A4Y8MQ99</accession>
<dbReference type="InterPro" id="IPR017871">
    <property type="entry name" value="ABC_transporter-like_CS"/>
</dbReference>
<keyword evidence="10" id="KW-0472">Membrane</keyword>
<evidence type="ECO:0000256" key="9">
    <source>
        <dbReference type="ARBA" id="ARBA00022967"/>
    </source>
</evidence>
<evidence type="ECO:0000313" key="12">
    <source>
        <dbReference type="EMBL" id="TFE39582.1"/>
    </source>
</evidence>
<dbReference type="Gene3D" id="3.40.50.300">
    <property type="entry name" value="P-loop containing nucleotide triphosphate hydrolases"/>
    <property type="match status" value="2"/>
</dbReference>
<reference evidence="12 13" key="1">
    <citation type="submission" date="2019-03" db="EMBL/GenBank/DDBJ databases">
        <title>Complete Genome Sequence of Paraburkholderia dipogonis ICMP 19430T, a Nitrogen-fixing Symbiont of the South African Invasive Legume Dipogon lignosus in New Zealand.</title>
        <authorList>
            <person name="De Meyer S.E."/>
        </authorList>
    </citation>
    <scope>NUCLEOTIDE SEQUENCE [LARGE SCALE GENOMIC DNA]</scope>
    <source>
        <strain evidence="12 13">ICMP 19430</strain>
    </source>
</reference>